<dbReference type="PANTHER" id="PTHR12770:SF29">
    <property type="entry name" value="PROTEIN ROOT UVB SENSITIVE 4"/>
    <property type="match status" value="1"/>
</dbReference>
<evidence type="ECO:0000313" key="5">
    <source>
        <dbReference type="EMBL" id="OAE22768.1"/>
    </source>
</evidence>
<comment type="similarity">
    <text evidence="1">Belongs to the RUS1 family.</text>
</comment>
<keyword evidence="3" id="KW-0472">Membrane</keyword>
<gene>
    <name evidence="5" type="ORF">AXG93_2035s1520</name>
</gene>
<evidence type="ECO:0000313" key="6">
    <source>
        <dbReference type="Proteomes" id="UP000077202"/>
    </source>
</evidence>
<evidence type="ECO:0000256" key="2">
    <source>
        <dbReference type="SAM" id="MobiDB-lite"/>
    </source>
</evidence>
<dbReference type="EMBL" id="LVLJ01003074">
    <property type="protein sequence ID" value="OAE22768.1"/>
    <property type="molecule type" value="Genomic_DNA"/>
</dbReference>
<feature type="transmembrane region" description="Helical" evidence="3">
    <location>
        <begin position="330"/>
        <end position="348"/>
    </location>
</feature>
<evidence type="ECO:0000256" key="1">
    <source>
        <dbReference type="ARBA" id="ARBA00007558"/>
    </source>
</evidence>
<dbReference type="InterPro" id="IPR054549">
    <property type="entry name" value="UVB_sens_RUS_dom"/>
</dbReference>
<keyword evidence="3" id="KW-1133">Transmembrane helix</keyword>
<protein>
    <recommendedName>
        <fullName evidence="4">Protein root UVB sensitive/RUS domain-containing protein</fullName>
    </recommendedName>
</protein>
<accession>A0A176VPD1</accession>
<evidence type="ECO:0000259" key="4">
    <source>
        <dbReference type="Pfam" id="PF04884"/>
    </source>
</evidence>
<reference evidence="5" key="1">
    <citation type="submission" date="2016-03" db="EMBL/GenBank/DDBJ databases">
        <title>Mechanisms controlling the formation of the plant cell surface in tip-growing cells are functionally conserved among land plants.</title>
        <authorList>
            <person name="Honkanen S."/>
            <person name="Jones V.A."/>
            <person name="Morieri G."/>
            <person name="Champion C."/>
            <person name="Hetherington A.J."/>
            <person name="Kelly S."/>
            <person name="Saint-Marcoux D."/>
            <person name="Proust H."/>
            <person name="Prescott H."/>
            <person name="Dolan L."/>
        </authorList>
    </citation>
    <scope>NUCLEOTIDE SEQUENCE [LARGE SCALE GENOMIC DNA]</scope>
    <source>
        <tissue evidence="5">Whole gametophyte</tissue>
    </source>
</reference>
<dbReference type="PANTHER" id="PTHR12770">
    <property type="entry name" value="RUS1 FAMILY PROTEIN C16ORF58"/>
    <property type="match status" value="1"/>
</dbReference>
<proteinExistence type="inferred from homology"/>
<feature type="region of interest" description="Disordered" evidence="2">
    <location>
        <begin position="475"/>
        <end position="504"/>
    </location>
</feature>
<dbReference type="Proteomes" id="UP000077202">
    <property type="component" value="Unassembled WGS sequence"/>
</dbReference>
<keyword evidence="3" id="KW-0812">Transmembrane</keyword>
<evidence type="ECO:0000256" key="3">
    <source>
        <dbReference type="SAM" id="Phobius"/>
    </source>
</evidence>
<sequence length="566" mass="63627">MLGFPAVSARHHELRIVRAGGSNPWGGGRCLDCLHRSKCGVSYGKRRRQDVIAADCGNFGKVPSFDFANSGRGLAQHVCQILSWKFRRSEVQKLPIFFYKDGQQLQFAWDGQSLLMEPADQKVDDGGSSREHQFYWSGVGRMRRSLRKTFVPEHVRPHYLSYMRWKFMHRVLSSVLQVQCTQAMLQAIGIGARRALPAAAGLNWVLKDGLGRLGRLAYSGSLGSTFDSNLKRVRFSTSILFSLSLGLEMLTPYFPSYFLILATVANIGRSIALAAYLATSSAIHKSFAIGDNLADVAAKGQVQTVVADNLGLAVSCALSTVIRTNRRLEYLLLVLFPILTGLDLYAIYHELQAVHLQTLNKVRLEIIVEKWLRKNDVPSTEEVSIIEGSQFFQFPAQTTLPLRIGALKPAGWNPDDLLHVFQSQSQQPYALFRESQSSIPLFHQTGLLLWLKDEFTPRDVITGALQVAHLRDLTSSSRSPKLEPEDKEATKRSDPHLEIHDATDRRRIPRISQEGWLILVERSRQQALADVDALLAAMEMNGWQTKHILLAPDERRTYSTHLRQQS</sequence>
<keyword evidence="6" id="KW-1185">Reference proteome</keyword>
<name>A0A176VPD1_MARPO</name>
<feature type="compositionally biased region" description="Basic and acidic residues" evidence="2">
    <location>
        <begin position="480"/>
        <end position="504"/>
    </location>
</feature>
<dbReference type="InterPro" id="IPR006968">
    <property type="entry name" value="RUS_fam"/>
</dbReference>
<dbReference type="AlphaFoldDB" id="A0A176VPD1"/>
<organism evidence="5 6">
    <name type="scientific">Marchantia polymorpha subsp. ruderalis</name>
    <dbReference type="NCBI Taxonomy" id="1480154"/>
    <lineage>
        <taxon>Eukaryota</taxon>
        <taxon>Viridiplantae</taxon>
        <taxon>Streptophyta</taxon>
        <taxon>Embryophyta</taxon>
        <taxon>Marchantiophyta</taxon>
        <taxon>Marchantiopsida</taxon>
        <taxon>Marchantiidae</taxon>
        <taxon>Marchantiales</taxon>
        <taxon>Marchantiaceae</taxon>
        <taxon>Marchantia</taxon>
    </lineage>
</organism>
<feature type="transmembrane region" description="Helical" evidence="3">
    <location>
        <begin position="233"/>
        <end position="251"/>
    </location>
</feature>
<feature type="domain" description="Protein root UVB sensitive/RUS" evidence="4">
    <location>
        <begin position="142"/>
        <end position="374"/>
    </location>
</feature>
<comment type="caution">
    <text evidence="5">The sequence shown here is derived from an EMBL/GenBank/DDBJ whole genome shotgun (WGS) entry which is preliminary data.</text>
</comment>
<dbReference type="Pfam" id="PF04884">
    <property type="entry name" value="UVB_sens_prot"/>
    <property type="match status" value="1"/>
</dbReference>